<dbReference type="PROSITE" id="PS51257">
    <property type="entry name" value="PROKAR_LIPOPROTEIN"/>
    <property type="match status" value="1"/>
</dbReference>
<dbReference type="EMBL" id="LPVY01000005">
    <property type="protein sequence ID" value="KZB66798.1"/>
    <property type="molecule type" value="Genomic_DNA"/>
</dbReference>
<name>A0A154L9W2_9PROT</name>
<accession>A0A154L9W2</accession>
<evidence type="ECO:0000313" key="2">
    <source>
        <dbReference type="Proteomes" id="UP000076335"/>
    </source>
</evidence>
<gene>
    <name evidence="1" type="ORF">AUP42_14795</name>
</gene>
<evidence type="ECO:0000313" key="1">
    <source>
        <dbReference type="EMBL" id="KZB66798.1"/>
    </source>
</evidence>
<proteinExistence type="predicted"/>
<protein>
    <recommendedName>
        <fullName evidence="3">Lipoprotein</fullName>
    </recommendedName>
</protein>
<dbReference type="AlphaFoldDB" id="A0A154L9W2"/>
<organism evidence="1 2">
    <name type="scientific">Thalassospira lucentensis</name>
    <dbReference type="NCBI Taxonomy" id="168935"/>
    <lineage>
        <taxon>Bacteria</taxon>
        <taxon>Pseudomonadati</taxon>
        <taxon>Pseudomonadota</taxon>
        <taxon>Alphaproteobacteria</taxon>
        <taxon>Rhodospirillales</taxon>
        <taxon>Thalassospiraceae</taxon>
        <taxon>Thalassospira</taxon>
    </lineage>
</organism>
<dbReference type="Proteomes" id="UP000076335">
    <property type="component" value="Unassembled WGS sequence"/>
</dbReference>
<comment type="caution">
    <text evidence="1">The sequence shown here is derived from an EMBL/GenBank/DDBJ whole genome shotgun (WGS) entry which is preliminary data.</text>
</comment>
<reference evidence="1 2" key="1">
    <citation type="submission" date="2015-12" db="EMBL/GenBank/DDBJ databases">
        <title>Genome sequence of Thalassospira lucentensis MCCC 1A02072.</title>
        <authorList>
            <person name="Lu L."/>
            <person name="Lai Q."/>
            <person name="Shao Z."/>
            <person name="Qian P."/>
        </authorList>
    </citation>
    <scope>NUCLEOTIDE SEQUENCE [LARGE SCALE GENOMIC DNA]</scope>
    <source>
        <strain evidence="1 2">MCCC 1A02072</strain>
    </source>
</reference>
<evidence type="ECO:0008006" key="3">
    <source>
        <dbReference type="Google" id="ProtNLM"/>
    </source>
</evidence>
<sequence length="148" mass="16518">MEFIRKWRIGFCAVLLMLVACNESGPLPEIVTASLKESHEETLIGLVSHLEDVTISGIEPIASDRSRISVRYELVFDMGFSRAIRILADPGSVSGGERERFRDHLGIIGTVELTGLTSLYGEFEKGQRFNVVHEIDFVKIKGKWVGQP</sequence>